<evidence type="ECO:0000313" key="1">
    <source>
        <dbReference type="EMBL" id="SDG03375.1"/>
    </source>
</evidence>
<dbReference type="RefSeq" id="WP_090019572.1">
    <property type="nucleotide sequence ID" value="NZ_FNCE01000004.1"/>
</dbReference>
<organism evidence="1 2">
    <name type="scientific">Limimonas halophila</name>
    <dbReference type="NCBI Taxonomy" id="1082479"/>
    <lineage>
        <taxon>Bacteria</taxon>
        <taxon>Pseudomonadati</taxon>
        <taxon>Pseudomonadota</taxon>
        <taxon>Alphaproteobacteria</taxon>
        <taxon>Rhodospirillales</taxon>
        <taxon>Rhodovibrionaceae</taxon>
        <taxon>Limimonas</taxon>
    </lineage>
</organism>
<dbReference type="Proteomes" id="UP000199415">
    <property type="component" value="Unassembled WGS sequence"/>
</dbReference>
<keyword evidence="2" id="KW-1185">Reference proteome</keyword>
<dbReference type="STRING" id="1082479.SAMN05216241_104189"/>
<gene>
    <name evidence="1" type="ORF">SAMN05216241_104189</name>
</gene>
<accession>A0A1G7QY00</accession>
<reference evidence="1 2" key="1">
    <citation type="submission" date="2016-10" db="EMBL/GenBank/DDBJ databases">
        <authorList>
            <person name="de Groot N.N."/>
        </authorList>
    </citation>
    <scope>NUCLEOTIDE SEQUENCE [LARGE SCALE GENOMIC DNA]</scope>
    <source>
        <strain evidence="1 2">DSM 25584</strain>
    </source>
</reference>
<proteinExistence type="predicted"/>
<dbReference type="AlphaFoldDB" id="A0A1G7QY00"/>
<name>A0A1G7QY00_9PROT</name>
<evidence type="ECO:0000313" key="2">
    <source>
        <dbReference type="Proteomes" id="UP000199415"/>
    </source>
</evidence>
<sequence length="143" mass="16343">MSVVSDLWDRVSGLVLPEPDLSEAEAKQRAATFMRTVAEPALQTVREELAAAGYDPTIEHHDGEVTLIVPADDSSGFWFKVQAEVFHKVAFAFPAFHGKKHRPRHVRVTLTSPSRVRRRRPSRLDRETLAEMCRTSARKWLHW</sequence>
<protein>
    <submittedName>
        <fullName evidence="1">Uncharacterized protein</fullName>
    </submittedName>
</protein>
<dbReference type="EMBL" id="FNCE01000004">
    <property type="protein sequence ID" value="SDG03375.1"/>
    <property type="molecule type" value="Genomic_DNA"/>
</dbReference>